<dbReference type="InterPro" id="IPR002711">
    <property type="entry name" value="HNH"/>
</dbReference>
<dbReference type="AlphaFoldDB" id="A0A0F9HYQ0"/>
<gene>
    <name evidence="2" type="ORF">LCGC14_1646990</name>
</gene>
<comment type="caution">
    <text evidence="2">The sequence shown here is derived from an EMBL/GenBank/DDBJ whole genome shotgun (WGS) entry which is preliminary data.</text>
</comment>
<accession>A0A0F9HYQ0</accession>
<evidence type="ECO:0000259" key="1">
    <source>
        <dbReference type="Pfam" id="PF01844"/>
    </source>
</evidence>
<name>A0A0F9HYQ0_9ZZZZ</name>
<evidence type="ECO:0000313" key="2">
    <source>
        <dbReference type="EMBL" id="KKM20287.1"/>
    </source>
</evidence>
<feature type="domain" description="HNH" evidence="1">
    <location>
        <begin position="53"/>
        <end position="110"/>
    </location>
</feature>
<dbReference type="GO" id="GO:0004519">
    <property type="term" value="F:endonuclease activity"/>
    <property type="evidence" value="ECO:0007669"/>
    <property type="project" value="InterPro"/>
</dbReference>
<dbReference type="GO" id="GO:0008270">
    <property type="term" value="F:zinc ion binding"/>
    <property type="evidence" value="ECO:0007669"/>
    <property type="project" value="InterPro"/>
</dbReference>
<dbReference type="EMBL" id="LAZR01013799">
    <property type="protein sequence ID" value="KKM20287.1"/>
    <property type="molecule type" value="Genomic_DNA"/>
</dbReference>
<organism evidence="2">
    <name type="scientific">marine sediment metagenome</name>
    <dbReference type="NCBI Taxonomy" id="412755"/>
    <lineage>
        <taxon>unclassified sequences</taxon>
        <taxon>metagenomes</taxon>
        <taxon>ecological metagenomes</taxon>
    </lineage>
</organism>
<reference evidence="2" key="1">
    <citation type="journal article" date="2015" name="Nature">
        <title>Complex archaea that bridge the gap between prokaryotes and eukaryotes.</title>
        <authorList>
            <person name="Spang A."/>
            <person name="Saw J.H."/>
            <person name="Jorgensen S.L."/>
            <person name="Zaremba-Niedzwiedzka K."/>
            <person name="Martijn J."/>
            <person name="Lind A.E."/>
            <person name="van Eijk R."/>
            <person name="Schleper C."/>
            <person name="Guy L."/>
            <person name="Ettema T.J."/>
        </authorList>
    </citation>
    <scope>NUCLEOTIDE SEQUENCE</scope>
</reference>
<dbReference type="Pfam" id="PF01844">
    <property type="entry name" value="HNH"/>
    <property type="match status" value="1"/>
</dbReference>
<dbReference type="GO" id="GO:0003676">
    <property type="term" value="F:nucleic acid binding"/>
    <property type="evidence" value="ECO:0007669"/>
    <property type="project" value="InterPro"/>
</dbReference>
<protein>
    <recommendedName>
        <fullName evidence="1">HNH domain-containing protein</fullName>
    </recommendedName>
</protein>
<proteinExistence type="predicted"/>
<sequence>MTNYNLTCIICGRIYNYSRRGYHRHKSKCGACLKTENRRKIKILGIKYLGGKCISCGWNKYVEGLTFHHINPKKKEFSISNSKLRSWKRVKSELNKCILLCQNCHRGVHSGDIEVING</sequence>